<organism evidence="1">
    <name type="scientific">Rhizophora mucronata</name>
    <name type="common">Asiatic mangrove</name>
    <dbReference type="NCBI Taxonomy" id="61149"/>
    <lineage>
        <taxon>Eukaryota</taxon>
        <taxon>Viridiplantae</taxon>
        <taxon>Streptophyta</taxon>
        <taxon>Embryophyta</taxon>
        <taxon>Tracheophyta</taxon>
        <taxon>Spermatophyta</taxon>
        <taxon>Magnoliopsida</taxon>
        <taxon>eudicotyledons</taxon>
        <taxon>Gunneridae</taxon>
        <taxon>Pentapetalae</taxon>
        <taxon>rosids</taxon>
        <taxon>fabids</taxon>
        <taxon>Malpighiales</taxon>
        <taxon>Rhizophoraceae</taxon>
        <taxon>Rhizophora</taxon>
    </lineage>
</organism>
<proteinExistence type="predicted"/>
<evidence type="ECO:0000313" key="1">
    <source>
        <dbReference type="EMBL" id="MBX44533.1"/>
    </source>
</evidence>
<reference evidence="1" key="1">
    <citation type="submission" date="2018-02" db="EMBL/GenBank/DDBJ databases">
        <title>Rhizophora mucronata_Transcriptome.</title>
        <authorList>
            <person name="Meera S.P."/>
            <person name="Sreeshan A."/>
            <person name="Augustine A."/>
        </authorList>
    </citation>
    <scope>NUCLEOTIDE SEQUENCE</scope>
    <source>
        <tissue evidence="1">Leaf</tissue>
    </source>
</reference>
<name>A0A2P2NPY0_RHIMU</name>
<dbReference type="EMBL" id="GGEC01064049">
    <property type="protein sequence ID" value="MBX44533.1"/>
    <property type="molecule type" value="Transcribed_RNA"/>
</dbReference>
<dbReference type="AlphaFoldDB" id="A0A2P2NPY0"/>
<protein>
    <submittedName>
        <fullName evidence="1">Uncharacterized protein</fullName>
    </submittedName>
</protein>
<accession>A0A2P2NPY0</accession>
<sequence length="40" mass="4638">MHIQEMGNLQVFVGGQSIKRYQALFPFCLTPFLSFLPIEH</sequence>